<dbReference type="VEuPathDB" id="FungiDB:yc1106_01929"/>
<accession>A0A9Q8Z2U4</accession>
<protein>
    <submittedName>
        <fullName evidence="2">Uncharacterized protein</fullName>
    </submittedName>
</protein>
<feature type="region of interest" description="Disordered" evidence="1">
    <location>
        <begin position="246"/>
        <end position="273"/>
    </location>
</feature>
<feature type="region of interest" description="Disordered" evidence="1">
    <location>
        <begin position="146"/>
        <end position="170"/>
    </location>
</feature>
<keyword evidence="3" id="KW-1185">Reference proteome</keyword>
<feature type="compositionally biased region" description="Low complexity" evidence="1">
    <location>
        <begin position="259"/>
        <end position="273"/>
    </location>
</feature>
<evidence type="ECO:0000313" key="2">
    <source>
        <dbReference type="EMBL" id="USP74655.1"/>
    </source>
</evidence>
<dbReference type="EMBL" id="CP089275">
    <property type="protein sequence ID" value="USP74655.1"/>
    <property type="molecule type" value="Genomic_DNA"/>
</dbReference>
<dbReference type="OrthoDB" id="5413589at2759"/>
<reference evidence="2" key="1">
    <citation type="submission" date="2021-12" db="EMBL/GenBank/DDBJ databases">
        <title>Curvularia clavata genome.</title>
        <authorList>
            <person name="Cao Y."/>
        </authorList>
    </citation>
    <scope>NUCLEOTIDE SEQUENCE</scope>
    <source>
        <strain evidence="2">Yc1106</strain>
    </source>
</reference>
<dbReference type="AlphaFoldDB" id="A0A9Q8Z2U4"/>
<organism evidence="2 3">
    <name type="scientific">Curvularia clavata</name>
    <dbReference type="NCBI Taxonomy" id="95742"/>
    <lineage>
        <taxon>Eukaryota</taxon>
        <taxon>Fungi</taxon>
        <taxon>Dikarya</taxon>
        <taxon>Ascomycota</taxon>
        <taxon>Pezizomycotina</taxon>
        <taxon>Dothideomycetes</taxon>
        <taxon>Pleosporomycetidae</taxon>
        <taxon>Pleosporales</taxon>
        <taxon>Pleosporineae</taxon>
        <taxon>Pleosporaceae</taxon>
        <taxon>Curvularia</taxon>
    </lineage>
</organism>
<name>A0A9Q8Z2U4_CURCL</name>
<proteinExistence type="predicted"/>
<dbReference type="Proteomes" id="UP001056012">
    <property type="component" value="Chromosome 2"/>
</dbReference>
<sequence>MSESIKQSRLTHLTIPSHIINIPLKYFLSFNLSTSVSFVCYINVSASLAMQYTLFALATAGFFTAAQCAEASPVGSVIPVGQNCTPGGTPCANGANCYAVNSMLQPVCGNFQASCQNDQQCAFNTCNGGFCNGFLASSSSAPSSASASPVITSTPTGQGPMPAPSSTVSAAPGSLPLGAECNPYVKPSQCVDGVQCWASNAMLIARCGNFNAECQTDAQCAYNTCSGGLCRGVRVSSSGAAAGTMAPVPSASSGPVGNGTVHPTGGATPTTTSPPLFTGAASAHNVAGGVFAIVLGAVALGL</sequence>
<gene>
    <name evidence="2" type="ORF">yc1106_01929</name>
</gene>
<evidence type="ECO:0000256" key="1">
    <source>
        <dbReference type="SAM" id="MobiDB-lite"/>
    </source>
</evidence>
<evidence type="ECO:0000313" key="3">
    <source>
        <dbReference type="Proteomes" id="UP001056012"/>
    </source>
</evidence>